<feature type="domain" description="GP-PDE" evidence="1">
    <location>
        <begin position="37"/>
        <end position="305"/>
    </location>
</feature>
<evidence type="ECO:0000259" key="1">
    <source>
        <dbReference type="PROSITE" id="PS51704"/>
    </source>
</evidence>
<sequence>MKILLLAGIVLASLVSCKSKPEESKPMQTQPQDTLAIQVQGHRGERGNLPENSIPAFLGALRKGVDVLELDVVISKDKQVVVSHEPVMLPLYMLTPEGDSIANEDSQKYNLYTMGYAEIKEFDGGSKGNVRFPKQQKMKTYKPLLSEVFDTVAATITKENLQPVTFNIEIKSVPEAYDLFQPQPEAFVTLVMQVIQNKNMQEQVNVQSFDPAILEVMHTKYPEIELAYLVGENTYEENKKNLSFTPEIYSPYFKLLNPDEVATIRNDGLKVIPWTVNEPEDIKQIIALKVDAIITDYPERVLKALKQE</sequence>
<accession>A0A4Q0P2R5</accession>
<evidence type="ECO:0000313" key="2">
    <source>
        <dbReference type="EMBL" id="RXG20545.1"/>
    </source>
</evidence>
<comment type="caution">
    <text evidence="2">The sequence shown here is derived from an EMBL/GenBank/DDBJ whole genome shotgun (WGS) entry which is preliminary data.</text>
</comment>
<dbReference type="PANTHER" id="PTHR46211:SF14">
    <property type="entry name" value="GLYCEROPHOSPHODIESTER PHOSPHODIESTERASE"/>
    <property type="match status" value="1"/>
</dbReference>
<dbReference type="GO" id="GO:0006629">
    <property type="term" value="P:lipid metabolic process"/>
    <property type="evidence" value="ECO:0007669"/>
    <property type="project" value="InterPro"/>
</dbReference>
<dbReference type="InterPro" id="IPR017946">
    <property type="entry name" value="PLC-like_Pdiesterase_TIM-brl"/>
</dbReference>
<protein>
    <submittedName>
        <fullName evidence="2">Glycerophosphoryl diester phosphodiesterase</fullName>
    </submittedName>
</protein>
<organism evidence="2 3">
    <name type="scientific">Leeuwenhoekiella polynyae</name>
    <dbReference type="NCBI Taxonomy" id="1550906"/>
    <lineage>
        <taxon>Bacteria</taxon>
        <taxon>Pseudomonadati</taxon>
        <taxon>Bacteroidota</taxon>
        <taxon>Flavobacteriia</taxon>
        <taxon>Flavobacteriales</taxon>
        <taxon>Flavobacteriaceae</taxon>
        <taxon>Leeuwenhoekiella</taxon>
    </lineage>
</organism>
<dbReference type="SUPFAM" id="SSF51695">
    <property type="entry name" value="PLC-like phosphodiesterases"/>
    <property type="match status" value="1"/>
</dbReference>
<dbReference type="Gene3D" id="3.20.20.190">
    <property type="entry name" value="Phosphatidylinositol (PI) phosphodiesterase"/>
    <property type="match status" value="1"/>
</dbReference>
<dbReference type="PANTHER" id="PTHR46211">
    <property type="entry name" value="GLYCEROPHOSPHORYL DIESTER PHOSPHODIESTERASE"/>
    <property type="match status" value="1"/>
</dbReference>
<dbReference type="Proteomes" id="UP000289859">
    <property type="component" value="Unassembled WGS sequence"/>
</dbReference>
<dbReference type="GO" id="GO:0008081">
    <property type="term" value="F:phosphoric diester hydrolase activity"/>
    <property type="evidence" value="ECO:0007669"/>
    <property type="project" value="InterPro"/>
</dbReference>
<dbReference type="PROSITE" id="PS51704">
    <property type="entry name" value="GP_PDE"/>
    <property type="match status" value="1"/>
</dbReference>
<dbReference type="InterPro" id="IPR030395">
    <property type="entry name" value="GP_PDE_dom"/>
</dbReference>
<dbReference type="AlphaFoldDB" id="A0A4Q0P2R5"/>
<reference evidence="2 3" key="1">
    <citation type="submission" date="2018-07" db="EMBL/GenBank/DDBJ databases">
        <title>Leeuwenhoekiella genomics.</title>
        <authorList>
            <person name="Tahon G."/>
            <person name="Willems A."/>
        </authorList>
    </citation>
    <scope>NUCLEOTIDE SEQUENCE [LARGE SCALE GENOMIC DNA]</scope>
    <source>
        <strain evidence="2 3">LMG 29608</strain>
    </source>
</reference>
<dbReference type="OrthoDB" id="384721at2"/>
<gene>
    <name evidence="2" type="ORF">DSM02_2398</name>
</gene>
<dbReference type="Pfam" id="PF03009">
    <property type="entry name" value="GDPD"/>
    <property type="match status" value="1"/>
</dbReference>
<dbReference type="EMBL" id="QOVK01000010">
    <property type="protein sequence ID" value="RXG20545.1"/>
    <property type="molecule type" value="Genomic_DNA"/>
</dbReference>
<dbReference type="PROSITE" id="PS51257">
    <property type="entry name" value="PROKAR_LIPOPROTEIN"/>
    <property type="match status" value="1"/>
</dbReference>
<dbReference type="RefSeq" id="WP_128765815.1">
    <property type="nucleotide sequence ID" value="NZ_JBHUOO010000008.1"/>
</dbReference>
<keyword evidence="3" id="KW-1185">Reference proteome</keyword>
<name>A0A4Q0P2R5_9FLAO</name>
<evidence type="ECO:0000313" key="3">
    <source>
        <dbReference type="Proteomes" id="UP000289859"/>
    </source>
</evidence>
<proteinExistence type="predicted"/>